<organism evidence="14 15">
    <name type="scientific">Kockovaella imperatae</name>
    <dbReference type="NCBI Taxonomy" id="4999"/>
    <lineage>
        <taxon>Eukaryota</taxon>
        <taxon>Fungi</taxon>
        <taxon>Dikarya</taxon>
        <taxon>Basidiomycota</taxon>
        <taxon>Agaricomycotina</taxon>
        <taxon>Tremellomycetes</taxon>
        <taxon>Tremellales</taxon>
        <taxon>Cuniculitremaceae</taxon>
        <taxon>Kockovaella</taxon>
    </lineage>
</organism>
<dbReference type="GO" id="GO:0016020">
    <property type="term" value="C:membrane"/>
    <property type="evidence" value="ECO:0007669"/>
    <property type="project" value="UniProtKB-SubCell"/>
</dbReference>
<evidence type="ECO:0000256" key="11">
    <source>
        <dbReference type="RuleBase" id="RU079119"/>
    </source>
</evidence>
<gene>
    <name evidence="14" type="ORF">BD324DRAFT_638314</name>
</gene>
<feature type="region of interest" description="Disordered" evidence="12">
    <location>
        <begin position="141"/>
        <end position="163"/>
    </location>
</feature>
<keyword evidence="6" id="KW-0564">Palmitate</keyword>
<evidence type="ECO:0000256" key="12">
    <source>
        <dbReference type="SAM" id="MobiDB-lite"/>
    </source>
</evidence>
<comment type="caution">
    <text evidence="14">The sequence shown here is derived from an EMBL/GenBank/DDBJ whole genome shotgun (WGS) entry which is preliminary data.</text>
</comment>
<evidence type="ECO:0000313" key="15">
    <source>
        <dbReference type="Proteomes" id="UP000193218"/>
    </source>
</evidence>
<comment type="domain">
    <text evidence="11">The DHHC domain is required for palmitoyltransferase activity.</text>
</comment>
<evidence type="ECO:0000256" key="1">
    <source>
        <dbReference type="ARBA" id="ARBA00004141"/>
    </source>
</evidence>
<keyword evidence="5 11" id="KW-0472">Membrane</keyword>
<comment type="catalytic activity">
    <reaction evidence="10 11">
        <text>L-cysteinyl-[protein] + hexadecanoyl-CoA = S-hexadecanoyl-L-cysteinyl-[protein] + CoA</text>
        <dbReference type="Rhea" id="RHEA:36683"/>
        <dbReference type="Rhea" id="RHEA-COMP:10131"/>
        <dbReference type="Rhea" id="RHEA-COMP:11032"/>
        <dbReference type="ChEBI" id="CHEBI:29950"/>
        <dbReference type="ChEBI" id="CHEBI:57287"/>
        <dbReference type="ChEBI" id="CHEBI:57379"/>
        <dbReference type="ChEBI" id="CHEBI:74151"/>
        <dbReference type="EC" id="2.3.1.225"/>
    </reaction>
</comment>
<feature type="region of interest" description="Disordered" evidence="12">
    <location>
        <begin position="434"/>
        <end position="456"/>
    </location>
</feature>
<feature type="transmembrane region" description="Helical" evidence="11">
    <location>
        <begin position="318"/>
        <end position="344"/>
    </location>
</feature>
<name>A0A1Y1U7U6_9TREE</name>
<evidence type="ECO:0000313" key="14">
    <source>
        <dbReference type="EMBL" id="ORX34082.1"/>
    </source>
</evidence>
<protein>
    <recommendedName>
        <fullName evidence="11">Palmitoyltransferase</fullName>
        <ecNumber evidence="11">2.3.1.225</ecNumber>
    </recommendedName>
</protein>
<evidence type="ECO:0000256" key="4">
    <source>
        <dbReference type="ARBA" id="ARBA00022989"/>
    </source>
</evidence>
<evidence type="ECO:0000256" key="5">
    <source>
        <dbReference type="ARBA" id="ARBA00023136"/>
    </source>
</evidence>
<dbReference type="Pfam" id="PF01529">
    <property type="entry name" value="DHHC"/>
    <property type="match status" value="1"/>
</dbReference>
<comment type="similarity">
    <text evidence="9">Belongs to the DHHC palmitoyltransferase family. PFA5 subfamily.</text>
</comment>
<evidence type="ECO:0000256" key="3">
    <source>
        <dbReference type="ARBA" id="ARBA00022692"/>
    </source>
</evidence>
<evidence type="ECO:0000256" key="7">
    <source>
        <dbReference type="ARBA" id="ARBA00023288"/>
    </source>
</evidence>
<dbReference type="AlphaFoldDB" id="A0A1Y1U7U6"/>
<dbReference type="EC" id="2.3.1.225" evidence="11"/>
<dbReference type="PANTHER" id="PTHR22883:SF23">
    <property type="entry name" value="PALMITOYLTRANSFERASE ZDHHC6"/>
    <property type="match status" value="1"/>
</dbReference>
<sequence>MTVNEPTGGSLPMHSQARSSSSSNIPKSEKKRRKWFGTSERRSGQGFMTRYGPSRSDPWPQRYIAVFVLCALIIWSFYVVVGRVCTPMIRNDSSVGFGRAIGIGTMITFIILWLVFVWSYMMILIVGPGLARDHCPKMPAPPSDFVSGQAPTESGPSAAETASAQMVDSHSTLVHGPALVDTEAPEPSQLVPISHLVSDFVRGSETEAPGSAALSREAKTRGPKDEIYVERPVPLPQTGPRWCRYCEINKPDRAHHCRHCGTCVMQFDHHCPWIGQCVGWRNHTYFIIFTLQASIFCSYLVIWLVIVLTKMPEIDGQVMGLLIAAAIFGLFAGMMYSSHVYLIIKGVSTVESYKSRDQREHEDHALQAEFGTLWKNHEKRKVRKRWKEEWGGVEVDARWKWGNSMEMWEQEMGTKWIGWFLPLGRPQGDGIHFKSNPRFGPNGEWLKKKDWPKELQ</sequence>
<evidence type="ECO:0000256" key="8">
    <source>
        <dbReference type="ARBA" id="ARBA00023315"/>
    </source>
</evidence>
<keyword evidence="15" id="KW-1185">Reference proteome</keyword>
<evidence type="ECO:0000256" key="9">
    <source>
        <dbReference type="ARBA" id="ARBA00038298"/>
    </source>
</evidence>
<feature type="compositionally biased region" description="Basic and acidic residues" evidence="12">
    <location>
        <begin position="445"/>
        <end position="456"/>
    </location>
</feature>
<dbReference type="PROSITE" id="PS50216">
    <property type="entry name" value="DHHC"/>
    <property type="match status" value="1"/>
</dbReference>
<feature type="domain" description="Palmitoyltransferase DHHC" evidence="13">
    <location>
        <begin position="239"/>
        <end position="355"/>
    </location>
</feature>
<dbReference type="GO" id="GO:0006612">
    <property type="term" value="P:protein targeting to membrane"/>
    <property type="evidence" value="ECO:0007669"/>
    <property type="project" value="TreeGrafter"/>
</dbReference>
<feature type="transmembrane region" description="Helical" evidence="11">
    <location>
        <begin position="285"/>
        <end position="306"/>
    </location>
</feature>
<feature type="transmembrane region" description="Helical" evidence="11">
    <location>
        <begin position="101"/>
        <end position="127"/>
    </location>
</feature>
<proteinExistence type="inferred from homology"/>
<dbReference type="OrthoDB" id="1436450at2759"/>
<feature type="region of interest" description="Disordered" evidence="12">
    <location>
        <begin position="1"/>
        <end position="36"/>
    </location>
</feature>
<dbReference type="STRING" id="4999.A0A1Y1U7U6"/>
<reference evidence="14 15" key="1">
    <citation type="submission" date="2017-03" db="EMBL/GenBank/DDBJ databases">
        <title>Widespread Adenine N6-methylation of Active Genes in Fungi.</title>
        <authorList>
            <consortium name="DOE Joint Genome Institute"/>
            <person name="Mondo S.J."/>
            <person name="Dannebaum R.O."/>
            <person name="Kuo R.C."/>
            <person name="Louie K.B."/>
            <person name="Bewick A.J."/>
            <person name="Labutti K."/>
            <person name="Haridas S."/>
            <person name="Kuo A."/>
            <person name="Salamov A."/>
            <person name="Ahrendt S.R."/>
            <person name="Lau R."/>
            <person name="Bowen B.P."/>
            <person name="Lipzen A."/>
            <person name="Sullivan W."/>
            <person name="Andreopoulos W.B."/>
            <person name="Clum A."/>
            <person name="Lindquist E."/>
            <person name="Daum C."/>
            <person name="Northen T.R."/>
            <person name="Ramamoorthy G."/>
            <person name="Schmitz R.J."/>
            <person name="Gryganskyi A."/>
            <person name="Culley D."/>
            <person name="Magnuson J."/>
            <person name="James T.Y."/>
            <person name="O'Malley M.A."/>
            <person name="Stajich J.E."/>
            <person name="Spatafora J.W."/>
            <person name="Visel A."/>
            <person name="Grigoriev I.V."/>
        </authorList>
    </citation>
    <scope>NUCLEOTIDE SEQUENCE [LARGE SCALE GENOMIC DNA]</scope>
    <source>
        <strain evidence="14 15">NRRL Y-17943</strain>
    </source>
</reference>
<dbReference type="GO" id="GO:0005794">
    <property type="term" value="C:Golgi apparatus"/>
    <property type="evidence" value="ECO:0007669"/>
    <property type="project" value="TreeGrafter"/>
</dbReference>
<dbReference type="GeneID" id="33558908"/>
<keyword evidence="8 11" id="KW-0012">Acyltransferase</keyword>
<evidence type="ECO:0000256" key="10">
    <source>
        <dbReference type="ARBA" id="ARBA00048048"/>
    </source>
</evidence>
<feature type="transmembrane region" description="Helical" evidence="11">
    <location>
        <begin position="63"/>
        <end position="81"/>
    </location>
</feature>
<evidence type="ECO:0000256" key="2">
    <source>
        <dbReference type="ARBA" id="ARBA00022679"/>
    </source>
</evidence>
<dbReference type="RefSeq" id="XP_021868370.1">
    <property type="nucleotide sequence ID" value="XM_022017099.1"/>
</dbReference>
<dbReference type="Proteomes" id="UP000193218">
    <property type="component" value="Unassembled WGS sequence"/>
</dbReference>
<dbReference type="GO" id="GO:0005783">
    <property type="term" value="C:endoplasmic reticulum"/>
    <property type="evidence" value="ECO:0007669"/>
    <property type="project" value="TreeGrafter"/>
</dbReference>
<dbReference type="PANTHER" id="PTHR22883">
    <property type="entry name" value="ZINC FINGER DHHC DOMAIN CONTAINING PROTEIN"/>
    <property type="match status" value="1"/>
</dbReference>
<keyword evidence="4 11" id="KW-1133">Transmembrane helix</keyword>
<comment type="subcellular location">
    <subcellularLocation>
        <location evidence="1">Membrane</location>
        <topology evidence="1">Multi-pass membrane protein</topology>
    </subcellularLocation>
</comment>
<keyword evidence="3 11" id="KW-0812">Transmembrane</keyword>
<evidence type="ECO:0000256" key="6">
    <source>
        <dbReference type="ARBA" id="ARBA00023139"/>
    </source>
</evidence>
<dbReference type="InterPro" id="IPR039859">
    <property type="entry name" value="PFA4/ZDH16/20/ERF2-like"/>
</dbReference>
<dbReference type="InterPro" id="IPR001594">
    <property type="entry name" value="Palmitoyltrfase_DHHC"/>
</dbReference>
<keyword evidence="7" id="KW-0449">Lipoprotein</keyword>
<dbReference type="InParanoid" id="A0A1Y1U7U6"/>
<keyword evidence="2 11" id="KW-0808">Transferase</keyword>
<evidence type="ECO:0000259" key="13">
    <source>
        <dbReference type="Pfam" id="PF01529"/>
    </source>
</evidence>
<dbReference type="GO" id="GO:0019706">
    <property type="term" value="F:protein-cysteine S-palmitoyltransferase activity"/>
    <property type="evidence" value="ECO:0007669"/>
    <property type="project" value="UniProtKB-EC"/>
</dbReference>
<dbReference type="EMBL" id="NBSH01000016">
    <property type="protein sequence ID" value="ORX34082.1"/>
    <property type="molecule type" value="Genomic_DNA"/>
</dbReference>
<feature type="compositionally biased region" description="Polar residues" evidence="12">
    <location>
        <begin position="149"/>
        <end position="163"/>
    </location>
</feature>
<accession>A0A1Y1U7U6</accession>